<accession>A0A103YBB3</accession>
<dbReference type="Gramene" id="KVI05922">
    <property type="protein sequence ID" value="KVI05922"/>
    <property type="gene ID" value="Ccrd_015786"/>
</dbReference>
<name>A0A103YBB3_CYNCS</name>
<comment type="caution">
    <text evidence="1">The sequence shown here is derived from an EMBL/GenBank/DDBJ whole genome shotgun (WGS) entry which is preliminary data.</text>
</comment>
<reference evidence="1 2" key="1">
    <citation type="journal article" date="2016" name="Sci. Rep.">
        <title>The genome sequence of the outbreeding globe artichoke constructed de novo incorporating a phase-aware low-pass sequencing strategy of F1 progeny.</title>
        <authorList>
            <person name="Scaglione D."/>
            <person name="Reyes-Chin-Wo S."/>
            <person name="Acquadro A."/>
            <person name="Froenicke L."/>
            <person name="Portis E."/>
            <person name="Beitel C."/>
            <person name="Tirone M."/>
            <person name="Mauro R."/>
            <person name="Lo Monaco A."/>
            <person name="Mauromicale G."/>
            <person name="Faccioli P."/>
            <person name="Cattivelli L."/>
            <person name="Rieseberg L."/>
            <person name="Michelmore R."/>
            <person name="Lanteri S."/>
        </authorList>
    </citation>
    <scope>NUCLEOTIDE SEQUENCE [LARGE SCALE GENOMIC DNA]</scope>
    <source>
        <strain evidence="1">2C</strain>
    </source>
</reference>
<proteinExistence type="predicted"/>
<dbReference type="SUPFAM" id="SSF52540">
    <property type="entry name" value="P-loop containing nucleoside triphosphate hydrolases"/>
    <property type="match status" value="1"/>
</dbReference>
<organism evidence="1 2">
    <name type="scientific">Cynara cardunculus var. scolymus</name>
    <name type="common">Globe artichoke</name>
    <name type="synonym">Cynara scolymus</name>
    <dbReference type="NCBI Taxonomy" id="59895"/>
    <lineage>
        <taxon>Eukaryota</taxon>
        <taxon>Viridiplantae</taxon>
        <taxon>Streptophyta</taxon>
        <taxon>Embryophyta</taxon>
        <taxon>Tracheophyta</taxon>
        <taxon>Spermatophyta</taxon>
        <taxon>Magnoliopsida</taxon>
        <taxon>eudicotyledons</taxon>
        <taxon>Gunneridae</taxon>
        <taxon>Pentapetalae</taxon>
        <taxon>asterids</taxon>
        <taxon>campanulids</taxon>
        <taxon>Asterales</taxon>
        <taxon>Asteraceae</taxon>
        <taxon>Carduoideae</taxon>
        <taxon>Cardueae</taxon>
        <taxon>Carduinae</taxon>
        <taxon>Cynara</taxon>
    </lineage>
</organism>
<evidence type="ECO:0000313" key="2">
    <source>
        <dbReference type="Proteomes" id="UP000243975"/>
    </source>
</evidence>
<evidence type="ECO:0000313" key="1">
    <source>
        <dbReference type="EMBL" id="KVI05922.1"/>
    </source>
</evidence>
<gene>
    <name evidence="1" type="ORF">Ccrd_015786</name>
</gene>
<keyword evidence="2" id="KW-1185">Reference proteome</keyword>
<protein>
    <submittedName>
        <fullName evidence="1">Uncharacterized protein</fullName>
    </submittedName>
</protein>
<dbReference type="AlphaFoldDB" id="A0A103YBB3"/>
<dbReference type="Proteomes" id="UP000243975">
    <property type="component" value="Unassembled WGS sequence"/>
</dbReference>
<dbReference type="Gene3D" id="3.40.50.300">
    <property type="entry name" value="P-loop containing nucleotide triphosphate hydrolases"/>
    <property type="match status" value="1"/>
</dbReference>
<dbReference type="InterPro" id="IPR027417">
    <property type="entry name" value="P-loop_NTPase"/>
</dbReference>
<sequence length="82" mass="8910">MFVAYIKYMKMKMSACRGPILLYGPAGAGKTAFISRLARVMGVKAILNGFSVVFEDVDKTPLNAIRDSEGFQQLSTVSSLSN</sequence>
<dbReference type="EMBL" id="LEKV01001859">
    <property type="protein sequence ID" value="KVI05922.1"/>
    <property type="molecule type" value="Genomic_DNA"/>
</dbReference>